<evidence type="ECO:0000256" key="8">
    <source>
        <dbReference type="SAM" id="Phobius"/>
    </source>
</evidence>
<name>A0ABU0J1E7_9HYPH</name>
<evidence type="ECO:0000256" key="5">
    <source>
        <dbReference type="ARBA" id="ARBA00023136"/>
    </source>
</evidence>
<comment type="subcellular location">
    <subcellularLocation>
        <location evidence="1">Cell membrane</location>
        <topology evidence="1">Multi-pass membrane protein</topology>
    </subcellularLocation>
</comment>
<dbReference type="InterPro" id="IPR027417">
    <property type="entry name" value="P-loop_NTPase"/>
</dbReference>
<dbReference type="InterPro" id="IPR050445">
    <property type="entry name" value="Bact_polysacc_biosynth/exp"/>
</dbReference>
<evidence type="ECO:0000259" key="9">
    <source>
        <dbReference type="Pfam" id="PF02706"/>
    </source>
</evidence>
<gene>
    <name evidence="10" type="ORF">QO011_000273</name>
</gene>
<feature type="transmembrane region" description="Helical" evidence="8">
    <location>
        <begin position="39"/>
        <end position="59"/>
    </location>
</feature>
<keyword evidence="3 8" id="KW-0812">Transmembrane</keyword>
<feature type="compositionally biased region" description="Low complexity" evidence="7">
    <location>
        <begin position="480"/>
        <end position="493"/>
    </location>
</feature>
<keyword evidence="6" id="KW-0175">Coiled coil</keyword>
<dbReference type="Pfam" id="PF02706">
    <property type="entry name" value="Wzz"/>
    <property type="match status" value="1"/>
</dbReference>
<dbReference type="PANTHER" id="PTHR32309:SF13">
    <property type="entry name" value="FERRIC ENTEROBACTIN TRANSPORT PROTEIN FEPE"/>
    <property type="match status" value="1"/>
</dbReference>
<keyword evidence="5 8" id="KW-0472">Membrane</keyword>
<feature type="coiled-coil region" evidence="6">
    <location>
        <begin position="206"/>
        <end position="233"/>
    </location>
</feature>
<evidence type="ECO:0000256" key="4">
    <source>
        <dbReference type="ARBA" id="ARBA00022989"/>
    </source>
</evidence>
<feature type="domain" description="Polysaccharide chain length determinant N-terminal" evidence="9">
    <location>
        <begin position="35"/>
        <end position="115"/>
    </location>
</feature>
<dbReference type="PANTHER" id="PTHR32309">
    <property type="entry name" value="TYROSINE-PROTEIN KINASE"/>
    <property type="match status" value="1"/>
</dbReference>
<dbReference type="Proteomes" id="UP001242480">
    <property type="component" value="Unassembled WGS sequence"/>
</dbReference>
<evidence type="ECO:0000313" key="10">
    <source>
        <dbReference type="EMBL" id="MDQ0467278.1"/>
    </source>
</evidence>
<feature type="region of interest" description="Disordered" evidence="7">
    <location>
        <begin position="480"/>
        <end position="514"/>
    </location>
</feature>
<accession>A0ABU0J1E7</accession>
<evidence type="ECO:0000313" key="11">
    <source>
        <dbReference type="Proteomes" id="UP001242480"/>
    </source>
</evidence>
<dbReference type="InterPro" id="IPR003856">
    <property type="entry name" value="LPS_length_determ_N"/>
</dbReference>
<keyword evidence="4 8" id="KW-1133">Transmembrane helix</keyword>
<dbReference type="EMBL" id="JAUSVX010000001">
    <property type="protein sequence ID" value="MDQ0467278.1"/>
    <property type="molecule type" value="Genomic_DNA"/>
</dbReference>
<dbReference type="Gene3D" id="3.40.50.300">
    <property type="entry name" value="P-loop containing nucleotide triphosphate hydrolases"/>
    <property type="match status" value="1"/>
</dbReference>
<dbReference type="SUPFAM" id="SSF52540">
    <property type="entry name" value="P-loop containing nucleoside triphosphate hydrolases"/>
    <property type="match status" value="1"/>
</dbReference>
<protein>
    <submittedName>
        <fullName evidence="10">Uncharacterized protein involved in exopolysaccharide biosynthesis/Mrp family chromosome partitioning ATPase</fullName>
    </submittedName>
</protein>
<feature type="coiled-coil region" evidence="6">
    <location>
        <begin position="352"/>
        <end position="403"/>
    </location>
</feature>
<evidence type="ECO:0000256" key="2">
    <source>
        <dbReference type="ARBA" id="ARBA00022475"/>
    </source>
</evidence>
<comment type="caution">
    <text evidence="10">The sequence shown here is derived from an EMBL/GenBank/DDBJ whole genome shotgun (WGS) entry which is preliminary data.</text>
</comment>
<sequence>MIDDRTEAAPAARPTGGAAPRLAGLTPALVLRAALRRRWLVVATTLATVLLVALGSTLLKPRYAATTQVFIDPRGVQAVQNDITANNVDSNAFTNLVESQTLIVLADKVLRPVVDSARLYADPDFAGRLAVPEDGADPAALEAARKAAVDTLKRQASVRRPERTSVIEITVTATAGEKAADLANAMAQSYLAQLAANQADLAQRTTSLLNDRLDTMQRRVREAETKVQDYKTRHNLLATPTGPVTEAQLADVNAQLGAARGKVADAQSRYDQIVAAQRSPDALGALPEAVSSVTIGNLRVQNVEARRSLASLSAVLGTQHPSVRAAAAQVEDTRRALDSELSRLAAASRMELKRAKDNETELTKTVDTLKGQVSDAGTASVGLRELEREADASRNVYQSFLARSRETGELAGLGATNASIVTAASAPASRSFPPRLSLLLMVGLVLGALVGLALAVLLEQMWPQPGAAAGDAAAAVPPAAAPRQPAAAPQAAAAPPPAPDPAPAFTPGPPVEAPPVFAAAAEETPLPEAALPAAVLPAAVLPEAVLPDMPLPEAIRLAPFPPAVLRNQERGQLDLTQIGLPVLTTSVAEHRAFLADMIAAIRPAPGPAAPRCLMVAGVNPAEQRTTLALNLALAAQARGARVMLMDYDEGGRLLTRRVAGALRHPLIGEAGDAGRLFHPTQTGIGLILFPERTPMSAIDPMQICDTVFDGRGFDLLVCDGPADLAGIRQDAATDIRRIGVVLTVDAGSAVPPDADPRRSVLGPCILKLVAVAEPGPEKAAAKPAA</sequence>
<evidence type="ECO:0000256" key="1">
    <source>
        <dbReference type="ARBA" id="ARBA00004651"/>
    </source>
</evidence>
<evidence type="ECO:0000256" key="3">
    <source>
        <dbReference type="ARBA" id="ARBA00022692"/>
    </source>
</evidence>
<feature type="compositionally biased region" description="Pro residues" evidence="7">
    <location>
        <begin position="494"/>
        <end position="513"/>
    </location>
</feature>
<keyword evidence="2" id="KW-1003">Cell membrane</keyword>
<reference evidence="10 11" key="1">
    <citation type="submission" date="2023-07" db="EMBL/GenBank/DDBJ databases">
        <title>Genomic Encyclopedia of Type Strains, Phase IV (KMG-IV): sequencing the most valuable type-strain genomes for metagenomic binning, comparative biology and taxonomic classification.</title>
        <authorList>
            <person name="Goeker M."/>
        </authorList>
    </citation>
    <scope>NUCLEOTIDE SEQUENCE [LARGE SCALE GENOMIC DNA]</scope>
    <source>
        <strain evidence="10 11">DSM 19619</strain>
    </source>
</reference>
<keyword evidence="11" id="KW-1185">Reference proteome</keyword>
<dbReference type="RefSeq" id="WP_307266665.1">
    <property type="nucleotide sequence ID" value="NZ_JAUSVX010000001.1"/>
</dbReference>
<proteinExistence type="predicted"/>
<organism evidence="10 11">
    <name type="scientific">Labrys wisconsinensis</name>
    <dbReference type="NCBI Taxonomy" id="425677"/>
    <lineage>
        <taxon>Bacteria</taxon>
        <taxon>Pseudomonadati</taxon>
        <taxon>Pseudomonadota</taxon>
        <taxon>Alphaproteobacteria</taxon>
        <taxon>Hyphomicrobiales</taxon>
        <taxon>Xanthobacteraceae</taxon>
        <taxon>Labrys</taxon>
    </lineage>
</organism>
<feature type="transmembrane region" description="Helical" evidence="8">
    <location>
        <begin position="436"/>
        <end position="458"/>
    </location>
</feature>
<evidence type="ECO:0000256" key="7">
    <source>
        <dbReference type="SAM" id="MobiDB-lite"/>
    </source>
</evidence>
<evidence type="ECO:0000256" key="6">
    <source>
        <dbReference type="SAM" id="Coils"/>
    </source>
</evidence>